<protein>
    <submittedName>
        <fullName evidence="1">Uncharacterized protein</fullName>
    </submittedName>
</protein>
<dbReference type="OrthoDB" id="3687641at2759"/>
<organism evidence="1 2">
    <name type="scientific">Heterobasidion irregulare (strain TC 32-1)</name>
    <dbReference type="NCBI Taxonomy" id="747525"/>
    <lineage>
        <taxon>Eukaryota</taxon>
        <taxon>Fungi</taxon>
        <taxon>Dikarya</taxon>
        <taxon>Basidiomycota</taxon>
        <taxon>Agaricomycotina</taxon>
        <taxon>Agaricomycetes</taxon>
        <taxon>Russulales</taxon>
        <taxon>Bondarzewiaceae</taxon>
        <taxon>Heterobasidion</taxon>
        <taxon>Heterobasidion annosum species complex</taxon>
    </lineage>
</organism>
<evidence type="ECO:0000313" key="2">
    <source>
        <dbReference type="Proteomes" id="UP000030671"/>
    </source>
</evidence>
<evidence type="ECO:0000313" key="1">
    <source>
        <dbReference type="EMBL" id="ETW79631.1"/>
    </source>
</evidence>
<name>W4K3H5_HETIT</name>
<proteinExistence type="predicted"/>
<dbReference type="EMBL" id="KI925460">
    <property type="protein sequence ID" value="ETW79631.1"/>
    <property type="molecule type" value="Genomic_DNA"/>
</dbReference>
<dbReference type="AlphaFoldDB" id="W4K3H5"/>
<dbReference type="InParanoid" id="W4K3H5"/>
<accession>W4K3H5</accession>
<sequence>PLQWPIPEANKVYMYPEDTHHYALSTPEGIAEWQALVPYDGTVRPGPRARPSTIAMSHQLQCLDVIRNAMVLPISPGDAQGRNARDRCLNHTTQMVLRHAHAHVESARTDVTPRITDLTRSVHRCRDWRVPHDRMERSE</sequence>
<dbReference type="RefSeq" id="XP_009548198.1">
    <property type="nucleotide sequence ID" value="XM_009549903.1"/>
</dbReference>
<gene>
    <name evidence="1" type="ORF">HETIRDRAFT_243407</name>
</gene>
<dbReference type="GeneID" id="20668984"/>
<dbReference type="Proteomes" id="UP000030671">
    <property type="component" value="Unassembled WGS sequence"/>
</dbReference>
<dbReference type="HOGENOM" id="CLU_042941_8_3_1"/>
<feature type="non-terminal residue" evidence="1">
    <location>
        <position position="1"/>
    </location>
</feature>
<feature type="non-terminal residue" evidence="1">
    <location>
        <position position="139"/>
    </location>
</feature>
<reference evidence="1 2" key="1">
    <citation type="journal article" date="2012" name="New Phytol.">
        <title>Insight into trade-off between wood decay and parasitism from the genome of a fungal forest pathogen.</title>
        <authorList>
            <person name="Olson A."/>
            <person name="Aerts A."/>
            <person name="Asiegbu F."/>
            <person name="Belbahri L."/>
            <person name="Bouzid O."/>
            <person name="Broberg A."/>
            <person name="Canback B."/>
            <person name="Coutinho P.M."/>
            <person name="Cullen D."/>
            <person name="Dalman K."/>
            <person name="Deflorio G."/>
            <person name="van Diepen L.T."/>
            <person name="Dunand C."/>
            <person name="Duplessis S."/>
            <person name="Durling M."/>
            <person name="Gonthier P."/>
            <person name="Grimwood J."/>
            <person name="Fossdal C.G."/>
            <person name="Hansson D."/>
            <person name="Henrissat B."/>
            <person name="Hietala A."/>
            <person name="Himmelstrand K."/>
            <person name="Hoffmeister D."/>
            <person name="Hogberg N."/>
            <person name="James T.Y."/>
            <person name="Karlsson M."/>
            <person name="Kohler A."/>
            <person name="Kues U."/>
            <person name="Lee Y.H."/>
            <person name="Lin Y.C."/>
            <person name="Lind M."/>
            <person name="Lindquist E."/>
            <person name="Lombard V."/>
            <person name="Lucas S."/>
            <person name="Lunden K."/>
            <person name="Morin E."/>
            <person name="Murat C."/>
            <person name="Park J."/>
            <person name="Raffaello T."/>
            <person name="Rouze P."/>
            <person name="Salamov A."/>
            <person name="Schmutz J."/>
            <person name="Solheim H."/>
            <person name="Stahlberg J."/>
            <person name="Velez H."/>
            <person name="de Vries R.P."/>
            <person name="Wiebenga A."/>
            <person name="Woodward S."/>
            <person name="Yakovlev I."/>
            <person name="Garbelotto M."/>
            <person name="Martin F."/>
            <person name="Grigoriev I.V."/>
            <person name="Stenlid J."/>
        </authorList>
    </citation>
    <scope>NUCLEOTIDE SEQUENCE [LARGE SCALE GENOMIC DNA]</scope>
    <source>
        <strain evidence="1 2">TC 32-1</strain>
    </source>
</reference>
<keyword evidence="2" id="KW-1185">Reference proteome</keyword>
<dbReference type="KEGG" id="hir:HETIRDRAFT_243407"/>
<dbReference type="STRING" id="747525.W4K3H5"/>